<keyword evidence="5" id="KW-0597">Phosphoprotein</keyword>
<evidence type="ECO:0000256" key="12">
    <source>
        <dbReference type="ARBA" id="ARBA00023012"/>
    </source>
</evidence>
<keyword evidence="11 14" id="KW-1133">Transmembrane helix</keyword>
<dbReference type="InterPro" id="IPR000014">
    <property type="entry name" value="PAS"/>
</dbReference>
<dbReference type="InterPro" id="IPR005467">
    <property type="entry name" value="His_kinase_dom"/>
</dbReference>
<dbReference type="GO" id="GO:0000155">
    <property type="term" value="F:phosphorelay sensor kinase activity"/>
    <property type="evidence" value="ECO:0007669"/>
    <property type="project" value="InterPro"/>
</dbReference>
<feature type="domain" description="PAS" evidence="16">
    <location>
        <begin position="347"/>
        <end position="394"/>
    </location>
</feature>
<dbReference type="InterPro" id="IPR035965">
    <property type="entry name" value="PAS-like_dom_sf"/>
</dbReference>
<dbReference type="Gene3D" id="3.30.565.10">
    <property type="entry name" value="Histidine kinase-like ATPase, C-terminal domain"/>
    <property type="match status" value="1"/>
</dbReference>
<evidence type="ECO:0000256" key="6">
    <source>
        <dbReference type="ARBA" id="ARBA00022679"/>
    </source>
</evidence>
<evidence type="ECO:0000259" key="15">
    <source>
        <dbReference type="PROSITE" id="PS50109"/>
    </source>
</evidence>
<feature type="transmembrane region" description="Helical" evidence="14">
    <location>
        <begin position="289"/>
        <end position="314"/>
    </location>
</feature>
<dbReference type="InterPro" id="IPR029151">
    <property type="entry name" value="Sensor-like_sf"/>
</dbReference>
<evidence type="ECO:0000256" key="4">
    <source>
        <dbReference type="ARBA" id="ARBA00022475"/>
    </source>
</evidence>
<dbReference type="GO" id="GO:0005886">
    <property type="term" value="C:plasma membrane"/>
    <property type="evidence" value="ECO:0007669"/>
    <property type="project" value="UniProtKB-SubCell"/>
</dbReference>
<dbReference type="InterPro" id="IPR003661">
    <property type="entry name" value="HisK_dim/P_dom"/>
</dbReference>
<dbReference type="CDD" id="cd12913">
    <property type="entry name" value="PDC1_MCP_like"/>
    <property type="match status" value="1"/>
</dbReference>
<keyword evidence="6 17" id="KW-0808">Transferase</keyword>
<dbReference type="InterPro" id="IPR036097">
    <property type="entry name" value="HisK_dim/P_sf"/>
</dbReference>
<name>A0A1W1HAS2_9BACT</name>
<evidence type="ECO:0000256" key="7">
    <source>
        <dbReference type="ARBA" id="ARBA00022692"/>
    </source>
</evidence>
<keyword evidence="18" id="KW-1185">Reference proteome</keyword>
<keyword evidence="13 14" id="KW-0472">Membrane</keyword>
<evidence type="ECO:0000256" key="14">
    <source>
        <dbReference type="SAM" id="Phobius"/>
    </source>
</evidence>
<dbReference type="CDD" id="cd12912">
    <property type="entry name" value="PDC2_MCP_like"/>
    <property type="match status" value="1"/>
</dbReference>
<keyword evidence="4" id="KW-1003">Cell membrane</keyword>
<dbReference type="CDD" id="cd00130">
    <property type="entry name" value="PAS"/>
    <property type="match status" value="1"/>
</dbReference>
<sequence length="714" mass="80253">MPFNTTHLFKIVLFVVALTLAGIALTYNSTRIITRKTVENHQQSIAREAAKIVDLWLEQHLNIINATGEAVEQIPIGNTSETLRLLKMAMKAGNFSDVYIGLKDGTMIDGADWAVPAGYDPRKRPWYEKAVLENKISLTTPYRDLTTGKMVIAIVKPLSVKEKTGKKAFAGVLSADIILDTLKKNVMNVKIGNTGYTFVIDSQGTILVHPDSNLLMTTKIQDAVPGLSGIPGVFTETTAGTWYYRYRDTQKVLSFQKLVNTGWYLCTTVEKQEAYTLARNTAMLFAMEVVFKILGILMLLMIMIVGGGVFIFMLSRRNFESTVRKHNKILSGKERDLKGEITKRKEIETRYRTLFDMATNAIMISKNNVFIECNEKTLAMFGMSASEIVGKTMLELSPANQQDGNESCENFDSMTQKLIAGEQDIFEWTFKRADESEFPAEVALKTLSLDRELVTIYSIWDISKRALAEQQLRQAQKMAAMGEMLSAIAHQWRQPLNALSTYIASLPAAFYNGMISKSFIEKLVTEADAQIQFMSRTINDFREYFRPSKNKQKFDIMEAVQIAVKLVRAQLKQNGITLKIDSPFDADAQKLPVFGYRNEFVHVLVNIVSNAKDAIHEKEEKQSKDNLRLITISVDIDDIYVNLDIQDSGTGIPDHLLEKIFTPYFSTRGTSTGTGIGLYMAKMIVEKEMKGTIDAQSTPEGAIFTIRLPMSEKK</sequence>
<feature type="domain" description="Histidine kinase" evidence="15">
    <location>
        <begin position="487"/>
        <end position="712"/>
    </location>
</feature>
<dbReference type="PROSITE" id="PS50109">
    <property type="entry name" value="HIS_KIN"/>
    <property type="match status" value="1"/>
</dbReference>
<gene>
    <name evidence="17" type="ORF">MTBBW1_1880028</name>
</gene>
<comment type="subcellular location">
    <subcellularLocation>
        <location evidence="2">Cell membrane</location>
        <topology evidence="2">Multi-pass membrane protein</topology>
    </subcellularLocation>
</comment>
<evidence type="ECO:0000256" key="11">
    <source>
        <dbReference type="ARBA" id="ARBA00022989"/>
    </source>
</evidence>
<proteinExistence type="predicted"/>
<keyword evidence="12" id="KW-0902">Two-component regulatory system</keyword>
<dbReference type="Proteomes" id="UP000191931">
    <property type="component" value="Unassembled WGS sequence"/>
</dbReference>
<dbReference type="SUPFAM" id="SSF47384">
    <property type="entry name" value="Homodimeric domain of signal transducing histidine kinase"/>
    <property type="match status" value="1"/>
</dbReference>
<evidence type="ECO:0000313" key="18">
    <source>
        <dbReference type="Proteomes" id="UP000191931"/>
    </source>
</evidence>
<evidence type="ECO:0000256" key="5">
    <source>
        <dbReference type="ARBA" id="ARBA00022553"/>
    </source>
</evidence>
<organism evidence="17 18">
    <name type="scientific">Desulfamplus magnetovallimortis</name>
    <dbReference type="NCBI Taxonomy" id="1246637"/>
    <lineage>
        <taxon>Bacteria</taxon>
        <taxon>Pseudomonadati</taxon>
        <taxon>Thermodesulfobacteriota</taxon>
        <taxon>Desulfobacteria</taxon>
        <taxon>Desulfobacterales</taxon>
        <taxon>Desulfobacteraceae</taxon>
        <taxon>Desulfamplus</taxon>
    </lineage>
</organism>
<dbReference type="PANTHER" id="PTHR43065:SF10">
    <property type="entry name" value="PEROXIDE STRESS-ACTIVATED HISTIDINE KINASE MAK3"/>
    <property type="match status" value="1"/>
</dbReference>
<keyword evidence="9 17" id="KW-0418">Kinase</keyword>
<dbReference type="PRINTS" id="PR00344">
    <property type="entry name" value="BCTRLSENSOR"/>
</dbReference>
<dbReference type="NCBIfam" id="TIGR00229">
    <property type="entry name" value="sensory_box"/>
    <property type="match status" value="1"/>
</dbReference>
<dbReference type="InterPro" id="IPR036890">
    <property type="entry name" value="HATPase_C_sf"/>
</dbReference>
<protein>
    <recommendedName>
        <fullName evidence="3">histidine kinase</fullName>
        <ecNumber evidence="3">2.7.13.3</ecNumber>
    </recommendedName>
</protein>
<dbReference type="PANTHER" id="PTHR43065">
    <property type="entry name" value="SENSOR HISTIDINE KINASE"/>
    <property type="match status" value="1"/>
</dbReference>
<evidence type="ECO:0000256" key="3">
    <source>
        <dbReference type="ARBA" id="ARBA00012438"/>
    </source>
</evidence>
<dbReference type="Pfam" id="PF02743">
    <property type="entry name" value="dCache_1"/>
    <property type="match status" value="1"/>
</dbReference>
<dbReference type="CDD" id="cd00082">
    <property type="entry name" value="HisKA"/>
    <property type="match status" value="1"/>
</dbReference>
<keyword evidence="10" id="KW-0067">ATP-binding</keyword>
<accession>A0A1W1HAS2</accession>
<dbReference type="EC" id="2.7.13.3" evidence="3"/>
<evidence type="ECO:0000256" key="1">
    <source>
        <dbReference type="ARBA" id="ARBA00000085"/>
    </source>
</evidence>
<feature type="transmembrane region" description="Helical" evidence="14">
    <location>
        <begin position="6"/>
        <end position="27"/>
    </location>
</feature>
<dbReference type="Gene3D" id="3.30.450.20">
    <property type="entry name" value="PAS domain"/>
    <property type="match status" value="3"/>
</dbReference>
<keyword evidence="8" id="KW-0547">Nucleotide-binding</keyword>
<dbReference type="EMBL" id="FWEV01000099">
    <property type="protein sequence ID" value="SLM29591.1"/>
    <property type="molecule type" value="Genomic_DNA"/>
</dbReference>
<dbReference type="SMART" id="SM00387">
    <property type="entry name" value="HATPase_c"/>
    <property type="match status" value="1"/>
</dbReference>
<dbReference type="SUPFAM" id="SSF55785">
    <property type="entry name" value="PYP-like sensor domain (PAS domain)"/>
    <property type="match status" value="1"/>
</dbReference>
<keyword evidence="7 14" id="KW-0812">Transmembrane</keyword>
<dbReference type="Pfam" id="PF02518">
    <property type="entry name" value="HATPase_c"/>
    <property type="match status" value="1"/>
</dbReference>
<dbReference type="RefSeq" id="WP_186441566.1">
    <property type="nucleotide sequence ID" value="NZ_LT828554.1"/>
</dbReference>
<evidence type="ECO:0000256" key="9">
    <source>
        <dbReference type="ARBA" id="ARBA00022777"/>
    </source>
</evidence>
<dbReference type="SUPFAM" id="SSF103190">
    <property type="entry name" value="Sensory domain-like"/>
    <property type="match status" value="1"/>
</dbReference>
<dbReference type="GO" id="GO:0005524">
    <property type="term" value="F:ATP binding"/>
    <property type="evidence" value="ECO:0007669"/>
    <property type="project" value="UniProtKB-KW"/>
</dbReference>
<evidence type="ECO:0000259" key="16">
    <source>
        <dbReference type="PROSITE" id="PS50112"/>
    </source>
</evidence>
<comment type="catalytic activity">
    <reaction evidence="1">
        <text>ATP + protein L-histidine = ADP + protein N-phospho-L-histidine.</text>
        <dbReference type="EC" id="2.7.13.3"/>
    </reaction>
</comment>
<reference evidence="17 18" key="1">
    <citation type="submission" date="2017-03" db="EMBL/GenBank/DDBJ databases">
        <authorList>
            <person name="Afonso C.L."/>
            <person name="Miller P.J."/>
            <person name="Scott M.A."/>
            <person name="Spackman E."/>
            <person name="Goraichik I."/>
            <person name="Dimitrov K.M."/>
            <person name="Suarez D.L."/>
            <person name="Swayne D.E."/>
        </authorList>
    </citation>
    <scope>NUCLEOTIDE SEQUENCE [LARGE SCALE GENOMIC DNA]</scope>
    <source>
        <strain evidence="17">PRJEB14757</strain>
    </source>
</reference>
<dbReference type="PROSITE" id="PS50112">
    <property type="entry name" value="PAS"/>
    <property type="match status" value="1"/>
</dbReference>
<evidence type="ECO:0000313" key="17">
    <source>
        <dbReference type="EMBL" id="SLM29591.1"/>
    </source>
</evidence>
<dbReference type="SUPFAM" id="SSF55874">
    <property type="entry name" value="ATPase domain of HSP90 chaperone/DNA topoisomerase II/histidine kinase"/>
    <property type="match status" value="1"/>
</dbReference>
<dbReference type="Pfam" id="PF13426">
    <property type="entry name" value="PAS_9"/>
    <property type="match status" value="1"/>
</dbReference>
<dbReference type="InterPro" id="IPR033479">
    <property type="entry name" value="dCache_1"/>
</dbReference>
<evidence type="ECO:0000256" key="8">
    <source>
        <dbReference type="ARBA" id="ARBA00022741"/>
    </source>
</evidence>
<dbReference type="Gene3D" id="1.10.287.130">
    <property type="match status" value="1"/>
</dbReference>
<dbReference type="AlphaFoldDB" id="A0A1W1HAS2"/>
<dbReference type="InterPro" id="IPR003594">
    <property type="entry name" value="HATPase_dom"/>
</dbReference>
<evidence type="ECO:0000256" key="2">
    <source>
        <dbReference type="ARBA" id="ARBA00004651"/>
    </source>
</evidence>
<dbReference type="InterPro" id="IPR004358">
    <property type="entry name" value="Sig_transdc_His_kin-like_C"/>
</dbReference>
<evidence type="ECO:0000256" key="13">
    <source>
        <dbReference type="ARBA" id="ARBA00023136"/>
    </source>
</evidence>
<evidence type="ECO:0000256" key="10">
    <source>
        <dbReference type="ARBA" id="ARBA00022840"/>
    </source>
</evidence>
<dbReference type="STRING" id="1246637.MTBBW1_1880028"/>